<dbReference type="InterPro" id="IPR010071">
    <property type="entry name" value="AA_adenyl_dom"/>
</dbReference>
<organism evidence="5 6">
    <name type="scientific">Actinoalloteichus caeruleus DSM 43889</name>
    <dbReference type="NCBI Taxonomy" id="1120930"/>
    <lineage>
        <taxon>Bacteria</taxon>
        <taxon>Bacillati</taxon>
        <taxon>Actinomycetota</taxon>
        <taxon>Actinomycetes</taxon>
        <taxon>Pseudonocardiales</taxon>
        <taxon>Pseudonocardiaceae</taxon>
        <taxon>Actinoalloteichus</taxon>
        <taxon>Actinoalloteichus cyanogriseus</taxon>
    </lineage>
</organism>
<dbReference type="Pfam" id="PF00501">
    <property type="entry name" value="AMP-binding"/>
    <property type="match status" value="1"/>
</dbReference>
<dbReference type="PANTHER" id="PTHR45527:SF1">
    <property type="entry name" value="FATTY ACID SYNTHASE"/>
    <property type="match status" value="1"/>
</dbReference>
<dbReference type="InterPro" id="IPR020806">
    <property type="entry name" value="PKS_PP-bd"/>
</dbReference>
<dbReference type="PROSITE" id="PS00455">
    <property type="entry name" value="AMP_BINDING"/>
    <property type="match status" value="1"/>
</dbReference>
<feature type="domain" description="Carrier" evidence="4">
    <location>
        <begin position="980"/>
        <end position="1055"/>
    </location>
</feature>
<evidence type="ECO:0000313" key="6">
    <source>
        <dbReference type="Proteomes" id="UP000791080"/>
    </source>
</evidence>
<dbReference type="InterPro" id="IPR045851">
    <property type="entry name" value="AMP-bd_C_sf"/>
</dbReference>
<evidence type="ECO:0000256" key="1">
    <source>
        <dbReference type="ARBA" id="ARBA00001957"/>
    </source>
</evidence>
<dbReference type="Pfam" id="PF13193">
    <property type="entry name" value="AMP-binding_C"/>
    <property type="match status" value="1"/>
</dbReference>
<reference evidence="5 6" key="1">
    <citation type="submission" date="2013-07" db="EMBL/GenBank/DDBJ databases">
        <authorList>
            <consortium name="DOE Joint Genome Institute"/>
            <person name="Reeve W."/>
            <person name="Huntemann M."/>
            <person name="Han J."/>
            <person name="Chen A."/>
            <person name="Kyrpides N."/>
            <person name="Mavromatis K."/>
            <person name="Markowitz V."/>
            <person name="Palaniappan K."/>
            <person name="Ivanova N."/>
            <person name="Schaumberg A."/>
            <person name="Pati A."/>
            <person name="Liolios K."/>
            <person name="Nordberg H.P."/>
            <person name="Cantor M.N."/>
            <person name="Hua S.X."/>
            <person name="Woyke T."/>
        </authorList>
    </citation>
    <scope>NUCLEOTIDE SEQUENCE [LARGE SCALE GENOMIC DNA]</scope>
    <source>
        <strain evidence="5 6">DSM 43889</strain>
    </source>
</reference>
<evidence type="ECO:0000259" key="4">
    <source>
        <dbReference type="PROSITE" id="PS50075"/>
    </source>
</evidence>
<gene>
    <name evidence="5" type="ORF">G443_000389</name>
</gene>
<dbReference type="CDD" id="cd05930">
    <property type="entry name" value="A_NRPS"/>
    <property type="match status" value="1"/>
</dbReference>
<dbReference type="SUPFAM" id="SSF47336">
    <property type="entry name" value="ACP-like"/>
    <property type="match status" value="1"/>
</dbReference>
<dbReference type="PANTHER" id="PTHR45527">
    <property type="entry name" value="NONRIBOSOMAL PEPTIDE SYNTHETASE"/>
    <property type="match status" value="1"/>
</dbReference>
<evidence type="ECO:0000313" key="5">
    <source>
        <dbReference type="EMBL" id="MCP2330119.1"/>
    </source>
</evidence>
<proteinExistence type="predicted"/>
<accession>A0ABT1JD16</accession>
<dbReference type="Gene3D" id="3.30.300.30">
    <property type="match status" value="1"/>
</dbReference>
<dbReference type="InterPro" id="IPR009081">
    <property type="entry name" value="PP-bd_ACP"/>
</dbReference>
<dbReference type="InterPro" id="IPR025110">
    <property type="entry name" value="AMP-bd_C"/>
</dbReference>
<dbReference type="SUPFAM" id="SSF56801">
    <property type="entry name" value="Acetyl-CoA synthetase-like"/>
    <property type="match status" value="1"/>
</dbReference>
<dbReference type="InterPro" id="IPR020845">
    <property type="entry name" value="AMP-binding_CS"/>
</dbReference>
<keyword evidence="3" id="KW-0597">Phosphoprotein</keyword>
<dbReference type="PROSITE" id="PS00012">
    <property type="entry name" value="PHOSPHOPANTETHEINE"/>
    <property type="match status" value="1"/>
</dbReference>
<dbReference type="Pfam" id="PF00550">
    <property type="entry name" value="PP-binding"/>
    <property type="match status" value="1"/>
</dbReference>
<dbReference type="Gene3D" id="3.30.559.30">
    <property type="entry name" value="Nonribosomal peptide synthetase, condensation domain"/>
    <property type="match status" value="1"/>
</dbReference>
<dbReference type="InterPro" id="IPR000873">
    <property type="entry name" value="AMP-dep_synth/lig_dom"/>
</dbReference>
<keyword evidence="6" id="KW-1185">Reference proteome</keyword>
<keyword evidence="2" id="KW-0596">Phosphopantetheine</keyword>
<dbReference type="Gene3D" id="2.30.38.10">
    <property type="entry name" value="Luciferase, Domain 3"/>
    <property type="match status" value="1"/>
</dbReference>
<dbReference type="Gene3D" id="3.40.50.980">
    <property type="match status" value="2"/>
</dbReference>
<comment type="caution">
    <text evidence="5">The sequence shown here is derived from an EMBL/GenBank/DDBJ whole genome shotgun (WGS) entry which is preliminary data.</text>
</comment>
<dbReference type="InterPro" id="IPR006162">
    <property type="entry name" value="Ppantetheine_attach_site"/>
</dbReference>
<dbReference type="Pfam" id="PF00668">
    <property type="entry name" value="Condensation"/>
    <property type="match status" value="1"/>
</dbReference>
<evidence type="ECO:0000256" key="2">
    <source>
        <dbReference type="ARBA" id="ARBA00022450"/>
    </source>
</evidence>
<dbReference type="Proteomes" id="UP000791080">
    <property type="component" value="Unassembled WGS sequence"/>
</dbReference>
<dbReference type="PROSITE" id="PS50075">
    <property type="entry name" value="CARRIER"/>
    <property type="match status" value="1"/>
</dbReference>
<dbReference type="InterPro" id="IPR023213">
    <property type="entry name" value="CAT-like_dom_sf"/>
</dbReference>
<dbReference type="SUPFAM" id="SSF52777">
    <property type="entry name" value="CoA-dependent acyltransferases"/>
    <property type="match status" value="2"/>
</dbReference>
<comment type="cofactor">
    <cofactor evidence="1">
        <name>pantetheine 4'-phosphate</name>
        <dbReference type="ChEBI" id="CHEBI:47942"/>
    </cofactor>
</comment>
<reference evidence="5 6" key="2">
    <citation type="submission" date="2022-06" db="EMBL/GenBank/DDBJ databases">
        <title>Genomic Encyclopedia of Type Strains, Phase I: the one thousand microbial genomes (KMG-I) project.</title>
        <authorList>
            <person name="Kyrpides N."/>
        </authorList>
    </citation>
    <scope>NUCLEOTIDE SEQUENCE [LARGE SCALE GENOMIC DNA]</scope>
    <source>
        <strain evidence="5 6">DSM 43889</strain>
    </source>
</reference>
<dbReference type="InterPro" id="IPR001242">
    <property type="entry name" value="Condensation_dom"/>
</dbReference>
<dbReference type="CDD" id="cd19531">
    <property type="entry name" value="LCL_NRPS-like"/>
    <property type="match status" value="1"/>
</dbReference>
<dbReference type="NCBIfam" id="TIGR01733">
    <property type="entry name" value="AA-adenyl-dom"/>
    <property type="match status" value="1"/>
</dbReference>
<sequence length="1065" mass="112681">MTEDTTTCRPTDTAAEGTVFPLSSAQRRLWFLHQLGLGDAYTVPALYEITGELDVPALAEAVRSLASRQEVLRIRITMNGGWPGQRLGPAEAVRLEVADLRGTGDARGEARRRVLDEVAAPFDPLTGPLVRVVLYRLTDTRALLLFAAHHLVFDGGSRPTLEAELSAGYAAARGGGAELPPAGVGYLEHAAREAAARDTEDDAEDLAYWREELSGAAVLSLTPDVASRRADGPAGAEVVLPLPPALDAALAEFARRHRVTPFAVGMAVQSFLLGWLGGVEDVVVGTAADGRLDPDVEDTLGCFVNTVAIRTSLAGDPSLVELSARVRDGVLDAHDHQGLPFDEVVAGLGLERSGEDNPLFRHWFDVTDERSDTGGGGLRLPGCDTTLLPPPVVAAHFELETHLRYTDQGLSVGVVHDTGVFTRAWARRFAERYSRLLVAALGNPTLPLSRIPLLDEPERRELLERGCAGSAPDPEGAVEGTVTALVARAAARHPDRVAVSAGGVELTYRLLAARAERVARRLAALGTAPERVVAVCLPRGAAFVTALVGVLRAGGAYVPLDPALPSARLRHVLADAGATSVVTDLATADRFPTTPVVAVDAAGVVVDPDGEAAEVAAPPLPAVSEVGHPDCLAYVVYTSGSTGHPKGVAVSHRTLGGLVRWHLHRYRPRPGERTAQLARVSFDAAAWEIWPALVAGAALEVPPNDVLARPDLLAAYLADRGVTSAFAPTPLAEALLDHPVLTRGGLRRLLTGGDVLHAREARGADIEVVNHYGPTENTVVATAGGALRAPWGETTIGAPVPGVRCYVLDRWLRPVPDGTPGELYLGGSGVARGYVANPTGTAARFVADPFGPSGGRMYRTGDRVSWWGRELRFHGRTDRQVKVRGFRIEPGEVEAVLLAHPAVRMAVVGASGRGDVLVAHVELRRDVAVAELAEHARARLPEHLVPTVILPVDTMPMTSSGKVDRSRLPEPATAVVESVPPRDEGEELIAGCWAEVLTSAPPGVHDDFFALGGHSLAAARLAARLGEIFDVDLTVRDVFDHRTVASQAAAVRARVLAELTAEAGT</sequence>
<dbReference type="EMBL" id="AUBJ02000001">
    <property type="protein sequence ID" value="MCP2330119.1"/>
    <property type="molecule type" value="Genomic_DNA"/>
</dbReference>
<dbReference type="RefSeq" id="WP_051314400.1">
    <property type="nucleotide sequence ID" value="NZ_AUBJ02000001.1"/>
</dbReference>
<evidence type="ECO:0000256" key="3">
    <source>
        <dbReference type="ARBA" id="ARBA00022553"/>
    </source>
</evidence>
<dbReference type="Gene3D" id="1.10.1200.10">
    <property type="entry name" value="ACP-like"/>
    <property type="match status" value="1"/>
</dbReference>
<protein>
    <submittedName>
        <fullName evidence="5">Amino acid adenylation domain-containing protein</fullName>
    </submittedName>
</protein>
<name>A0ABT1JD16_ACTCY</name>
<dbReference type="InterPro" id="IPR036736">
    <property type="entry name" value="ACP-like_sf"/>
</dbReference>
<dbReference type="Gene3D" id="3.30.559.10">
    <property type="entry name" value="Chloramphenicol acetyltransferase-like domain"/>
    <property type="match status" value="1"/>
</dbReference>
<dbReference type="SMART" id="SM00823">
    <property type="entry name" value="PKS_PP"/>
    <property type="match status" value="1"/>
</dbReference>